<evidence type="ECO:0000259" key="17">
    <source>
        <dbReference type="PROSITE" id="PS50206"/>
    </source>
</evidence>
<keyword evidence="4" id="KW-0963">Cytoplasm</keyword>
<evidence type="ECO:0000256" key="4">
    <source>
        <dbReference type="ARBA" id="ARBA00022490"/>
    </source>
</evidence>
<dbReference type="KEGG" id="tsn:W908_05620"/>
<dbReference type="EC" id="1.5.3.24" evidence="11"/>
<evidence type="ECO:0000256" key="15">
    <source>
        <dbReference type="ARBA" id="ARBA00047316"/>
    </source>
</evidence>
<name>A0A0M4M315_9GAMM</name>
<feature type="domain" description="Rhodanese" evidence="17">
    <location>
        <begin position="38"/>
        <end position="82"/>
    </location>
</feature>
<proteinExistence type="inferred from homology"/>
<evidence type="ECO:0000256" key="13">
    <source>
        <dbReference type="ARBA" id="ARBA00044216"/>
    </source>
</evidence>
<comment type="cofactor">
    <cofactor evidence="2">
        <name>FAD</name>
        <dbReference type="ChEBI" id="CHEBI:57692"/>
    </cofactor>
</comment>
<dbReference type="PATRIC" id="fig|1125411.7.peg.1108"/>
<comment type="cofactor">
    <cofactor evidence="1">
        <name>FMN</name>
        <dbReference type="ChEBI" id="CHEBI:58210"/>
    </cofactor>
</comment>
<comment type="subcellular location">
    <subcellularLocation>
        <location evidence="3">Cytoplasm</location>
    </subcellularLocation>
</comment>
<dbReference type="PANTHER" id="PTHR13847">
    <property type="entry name" value="SARCOSINE DEHYDROGENASE-RELATED"/>
    <property type="match status" value="1"/>
</dbReference>
<dbReference type="GO" id="GO:0046653">
    <property type="term" value="P:tetrahydrofolate metabolic process"/>
    <property type="evidence" value="ECO:0007669"/>
    <property type="project" value="InterPro"/>
</dbReference>
<gene>
    <name evidence="18" type="ORF">W908_05620</name>
</gene>
<dbReference type="OrthoDB" id="9815989at2"/>
<dbReference type="PANTHER" id="PTHR13847:SF287">
    <property type="entry name" value="FAD-DEPENDENT OXIDOREDUCTASE DOMAIN-CONTAINING PROTEIN 1"/>
    <property type="match status" value="1"/>
</dbReference>
<organism evidence="18 19">
    <name type="scientific">Candidatus Pseudothioglobus singularis PS1</name>
    <dbReference type="NCBI Taxonomy" id="1125411"/>
    <lineage>
        <taxon>Bacteria</taxon>
        <taxon>Pseudomonadati</taxon>
        <taxon>Pseudomonadota</taxon>
        <taxon>Gammaproteobacteria</taxon>
        <taxon>Candidatus Pseudothioglobaceae</taxon>
        <taxon>Candidatus Pseudothioglobus</taxon>
    </lineage>
</organism>
<dbReference type="InterPro" id="IPR036188">
    <property type="entry name" value="FAD/NAD-bd_sf"/>
</dbReference>
<dbReference type="STRING" id="1125411.W908_05620"/>
<comment type="catalytic activity">
    <reaction evidence="16">
        <text>sarcosine + (6S)-5,6,7,8-tetrahydrofolate + O2 = (6R)-5,10-methylene-5,6,7,8-tetrahydrofolate + glycine + H2O2</text>
        <dbReference type="Rhea" id="RHEA:70455"/>
        <dbReference type="ChEBI" id="CHEBI:15379"/>
        <dbReference type="ChEBI" id="CHEBI:15636"/>
        <dbReference type="ChEBI" id="CHEBI:16240"/>
        <dbReference type="ChEBI" id="CHEBI:57305"/>
        <dbReference type="ChEBI" id="CHEBI:57433"/>
        <dbReference type="ChEBI" id="CHEBI:57453"/>
        <dbReference type="EC" id="1.5.3.24"/>
    </reaction>
</comment>
<dbReference type="SUPFAM" id="SSF51905">
    <property type="entry name" value="FAD/NAD(P)-binding domain"/>
    <property type="match status" value="1"/>
</dbReference>
<dbReference type="Gene3D" id="3.50.50.60">
    <property type="entry name" value="FAD/NAD(P)-binding domain"/>
    <property type="match status" value="1"/>
</dbReference>
<dbReference type="AlphaFoldDB" id="A0A0M4M315"/>
<evidence type="ECO:0000256" key="14">
    <source>
        <dbReference type="ARBA" id="ARBA00044295"/>
    </source>
</evidence>
<comment type="catalytic activity">
    <reaction evidence="15">
        <text>sarcosine + O2 + H2O = formaldehyde + glycine + H2O2</text>
        <dbReference type="Rhea" id="RHEA:13313"/>
        <dbReference type="ChEBI" id="CHEBI:15377"/>
        <dbReference type="ChEBI" id="CHEBI:15379"/>
        <dbReference type="ChEBI" id="CHEBI:16240"/>
        <dbReference type="ChEBI" id="CHEBI:16842"/>
        <dbReference type="ChEBI" id="CHEBI:57305"/>
        <dbReference type="ChEBI" id="CHEBI:57433"/>
    </reaction>
</comment>
<dbReference type="GO" id="GO:0008115">
    <property type="term" value="F:sarcosine oxidase activity"/>
    <property type="evidence" value="ECO:0007669"/>
    <property type="project" value="InterPro"/>
</dbReference>
<dbReference type="GO" id="GO:0005737">
    <property type="term" value="C:cytoplasm"/>
    <property type="evidence" value="ECO:0007669"/>
    <property type="project" value="UniProtKB-SubCell"/>
</dbReference>
<evidence type="ECO:0000256" key="6">
    <source>
        <dbReference type="ARBA" id="ARBA00022643"/>
    </source>
</evidence>
<dbReference type="NCBIfam" id="TIGR01373">
    <property type="entry name" value="soxB"/>
    <property type="match status" value="1"/>
</dbReference>
<evidence type="ECO:0000256" key="5">
    <source>
        <dbReference type="ARBA" id="ARBA00022630"/>
    </source>
</evidence>
<evidence type="ECO:0000256" key="3">
    <source>
        <dbReference type="ARBA" id="ARBA00004496"/>
    </source>
</evidence>
<dbReference type="EMBL" id="CP006911">
    <property type="protein sequence ID" value="ALE02067.1"/>
    <property type="molecule type" value="Genomic_DNA"/>
</dbReference>
<evidence type="ECO:0000256" key="12">
    <source>
        <dbReference type="ARBA" id="ARBA00044150"/>
    </source>
</evidence>
<keyword evidence="7" id="KW-0547">Nucleotide-binding</keyword>
<dbReference type="InterPro" id="IPR006278">
    <property type="entry name" value="SoxB"/>
</dbReference>
<dbReference type="Gene3D" id="3.30.9.10">
    <property type="entry name" value="D-Amino Acid Oxidase, subunit A, domain 2"/>
    <property type="match status" value="1"/>
</dbReference>
<dbReference type="InterPro" id="IPR006076">
    <property type="entry name" value="FAD-dep_OxRdtase"/>
</dbReference>
<accession>A0A0M4M315</accession>
<comment type="similarity">
    <text evidence="10">Belongs to the SoxB family.</text>
</comment>
<evidence type="ECO:0000256" key="16">
    <source>
        <dbReference type="ARBA" id="ARBA00048917"/>
    </source>
</evidence>
<dbReference type="RefSeq" id="WP_053820285.1">
    <property type="nucleotide sequence ID" value="NZ_CP006911.1"/>
</dbReference>
<evidence type="ECO:0000256" key="8">
    <source>
        <dbReference type="ARBA" id="ARBA00022827"/>
    </source>
</evidence>
<sequence length="420" mass="45600">MSKTKYSAFKVLKEALTGHKGWEPTWRDAEPKAEGYDVVIVGGGGHGLATAYYLAKNHGITNVAVIEKGWIGGGNVGRNTTIIRSNYLLPGNEPFYELSMQLWENLEQDLNYNAMVSQRGIMNLIHSDAQRDAFIRRGNAMLFADAGCEFIEAKEVKERYPFLDMDNPRFPIKAALAQPRGGTVRHDAVAWGYARGASDLGVDIIQNCEVTGFNIENGKCLGVKTTKGDIKAGRVGVCVAGSSGRVMAKAGIKLPIESHVLQAFVTEGLKPVMDNVITFGAGHFYCSQSDKGGLVFGGDIDGYNTYAQRGNLPVVEDVCSGGMAIMPSIGRARLLRMWGGIMDMSMDGSPFIDNTEVEELFFNGGWCYGGFKATPASGFCYAHLLATNESHEVATAYKLDRFRRGAIIDEKGVGAQPNLH</sequence>
<keyword evidence="9" id="KW-0560">Oxidoreductase</keyword>
<reference evidence="18 19" key="1">
    <citation type="journal article" date="2015" name="Genome Announc.">
        <title>Genome Sequence of 'Candidatus Thioglobus singularis' Strain PS1, a Mixotroph from the SUP05 Clade of Marine Gammaproteobacteria.</title>
        <authorList>
            <person name="Marshall K.T."/>
            <person name="Morris R.M."/>
        </authorList>
    </citation>
    <scope>NUCLEOTIDE SEQUENCE [LARGE SCALE GENOMIC DNA]</scope>
    <source>
        <strain evidence="18 19">PS1</strain>
    </source>
</reference>
<evidence type="ECO:0000256" key="7">
    <source>
        <dbReference type="ARBA" id="ARBA00022741"/>
    </source>
</evidence>
<keyword evidence="6" id="KW-0288">FMN</keyword>
<evidence type="ECO:0000256" key="1">
    <source>
        <dbReference type="ARBA" id="ARBA00001917"/>
    </source>
</evidence>
<dbReference type="GO" id="GO:0000166">
    <property type="term" value="F:nucleotide binding"/>
    <property type="evidence" value="ECO:0007669"/>
    <property type="project" value="UniProtKB-KW"/>
</dbReference>
<keyword evidence="8" id="KW-0274">FAD</keyword>
<dbReference type="Pfam" id="PF01266">
    <property type="entry name" value="DAO"/>
    <property type="match status" value="1"/>
</dbReference>
<evidence type="ECO:0000313" key="18">
    <source>
        <dbReference type="EMBL" id="ALE02067.1"/>
    </source>
</evidence>
<keyword evidence="5" id="KW-0285">Flavoprotein</keyword>
<evidence type="ECO:0000256" key="11">
    <source>
        <dbReference type="ARBA" id="ARBA00044044"/>
    </source>
</evidence>
<evidence type="ECO:0000256" key="9">
    <source>
        <dbReference type="ARBA" id="ARBA00023002"/>
    </source>
</evidence>
<dbReference type="Proteomes" id="UP000068905">
    <property type="component" value="Chromosome"/>
</dbReference>
<evidence type="ECO:0000256" key="2">
    <source>
        <dbReference type="ARBA" id="ARBA00001974"/>
    </source>
</evidence>
<evidence type="ECO:0000256" key="10">
    <source>
        <dbReference type="ARBA" id="ARBA00043973"/>
    </source>
</evidence>
<evidence type="ECO:0000313" key="19">
    <source>
        <dbReference type="Proteomes" id="UP000068905"/>
    </source>
</evidence>
<keyword evidence="19" id="KW-1185">Reference proteome</keyword>
<dbReference type="PROSITE" id="PS50206">
    <property type="entry name" value="RHODANESE_3"/>
    <property type="match status" value="1"/>
</dbReference>
<protein>
    <recommendedName>
        <fullName evidence="12">Sarcosine oxidase subunit beta</fullName>
        <ecNumber evidence="11">1.5.3.24</ecNumber>
    </recommendedName>
    <alternativeName>
        <fullName evidence="13">Sarcosine oxidase (5,10-methylenetetrahydrofolate-forming) subunit beta</fullName>
    </alternativeName>
    <alternativeName>
        <fullName evidence="14">Tetrameric sarcosine oxidase subunit beta</fullName>
    </alternativeName>
</protein>
<dbReference type="InterPro" id="IPR001763">
    <property type="entry name" value="Rhodanese-like_dom"/>
</dbReference>